<name>A0AAD1N024_MYCMB</name>
<protein>
    <submittedName>
        <fullName evidence="2">Uncharacterized protein</fullName>
    </submittedName>
</protein>
<gene>
    <name evidence="2" type="ORF">MMON_28530</name>
</gene>
<evidence type="ECO:0000313" key="3">
    <source>
        <dbReference type="Proteomes" id="UP000466039"/>
    </source>
</evidence>
<evidence type="ECO:0000313" key="2">
    <source>
        <dbReference type="EMBL" id="BBZ61552.1"/>
    </source>
</evidence>
<dbReference type="EMBL" id="AP022617">
    <property type="protein sequence ID" value="BBZ61552.1"/>
    <property type="molecule type" value="Genomic_DNA"/>
</dbReference>
<proteinExistence type="predicted"/>
<keyword evidence="1" id="KW-1133">Transmembrane helix</keyword>
<keyword evidence="3" id="KW-1185">Reference proteome</keyword>
<evidence type="ECO:0000256" key="1">
    <source>
        <dbReference type="SAM" id="Phobius"/>
    </source>
</evidence>
<keyword evidence="1" id="KW-0472">Membrane</keyword>
<sequence>MTITRTRPSATGTTLVRRALLALTLAGILATAFELASERHWNGFEQLIPWIALAVLAVALGLACLRSGTAQLLARAAAVLVMCASIYGVIDHATANHHAGPLDQRYADTWATMPATEQWWAAVTKSVGPAPTLAPGILAQTALLLVLAGLLQTRRPEDVAA</sequence>
<keyword evidence="1" id="KW-0812">Transmembrane</keyword>
<accession>A0AAD1N024</accession>
<feature type="transmembrane region" description="Helical" evidence="1">
    <location>
        <begin position="133"/>
        <end position="151"/>
    </location>
</feature>
<feature type="transmembrane region" description="Helical" evidence="1">
    <location>
        <begin position="47"/>
        <end position="65"/>
    </location>
</feature>
<organism evidence="2 3">
    <name type="scientific">Mycolicibacterium monacense</name>
    <name type="common">Mycobacterium monacense</name>
    <dbReference type="NCBI Taxonomy" id="85693"/>
    <lineage>
        <taxon>Bacteria</taxon>
        <taxon>Bacillati</taxon>
        <taxon>Actinomycetota</taxon>
        <taxon>Actinomycetes</taxon>
        <taxon>Mycobacteriales</taxon>
        <taxon>Mycobacteriaceae</taxon>
        <taxon>Mycolicibacterium</taxon>
    </lineage>
</organism>
<feature type="transmembrane region" description="Helical" evidence="1">
    <location>
        <begin position="72"/>
        <end position="90"/>
    </location>
</feature>
<dbReference type="RefSeq" id="WP_234786922.1">
    <property type="nucleotide sequence ID" value="NZ_AP022617.1"/>
</dbReference>
<dbReference type="AlphaFoldDB" id="A0AAD1N024"/>
<dbReference type="Proteomes" id="UP000466039">
    <property type="component" value="Chromosome"/>
</dbReference>
<reference evidence="2 3" key="1">
    <citation type="journal article" date="2019" name="Emerg. Microbes Infect.">
        <title>Comprehensive subspecies identification of 175 nontuberculous mycobacteria species based on 7547 genomic profiles.</title>
        <authorList>
            <person name="Matsumoto Y."/>
            <person name="Kinjo T."/>
            <person name="Motooka D."/>
            <person name="Nabeya D."/>
            <person name="Jung N."/>
            <person name="Uechi K."/>
            <person name="Horii T."/>
            <person name="Iida T."/>
            <person name="Fujita J."/>
            <person name="Nakamura S."/>
        </authorList>
    </citation>
    <scope>NUCLEOTIDE SEQUENCE [LARGE SCALE GENOMIC DNA]</scope>
    <source>
        <strain evidence="2 3">JCM 15658</strain>
    </source>
</reference>